<sequence>MKISFRIIPWILCLLLFIGCHPSGKDKKKGGIAIKQLDSLYIRTNELITTGKFEQGIVLVREGIGDAAAEKNDSMLSRFYWMANLYFRYKSSPQKDSQQYYKVLADKHAQLSGNKKLQSYILNNLVESLYSSKQYDSAINLSTPAFLLANELKDSIALLDLYQLLRLCYHEKGNPEMEFQYLSRSMDIYSVIKNRFNPEGDDKESKKIRFQFMVLLYSMASYQYDHNDFVKSLAYYNELEAMVPERRKPHNPLIYTGKGNCYAKLGRLDSAYKYLRLALERTDTGWVFRRHRSFAARSYGILLAANGNRKQGEQYLQQSLRLAHESKLTNLVTESQLALADFFIDGRQWQAANGILLAVAKGLPPATALELKIKLYGSLYRVYKESGRYPEALHYYTLVKDHQDSLNTVKAMRTMAETDAKYQTGKKNQQIILLQKNNRIQELQLTEARRLRLFYISGTLLLMTLFGLVYYYRRKLQRRELERVKNELELKALRTQMKPHFIFNCLNAIQDLIVTKDYLLSSQYLSKFSRLLRMVLDMADKNFITLQKEIEICRLYVALEALRLKNTFDYSITVDEKLDVDAILFPTLLVQPYIENAIWHGLSNKKGEKRLLVHFEEAGDSIRCTISDNGIGRIAAGQIKAAKIGAEHFESKGTILAEQRMAMLREGLVKDAFVRIEDRYDDNNIATGTTVIIEIVPL</sequence>
<dbReference type="Gene3D" id="1.25.40.10">
    <property type="entry name" value="Tetratricopeptide repeat domain"/>
    <property type="match status" value="2"/>
</dbReference>
<dbReference type="SMART" id="SM00028">
    <property type="entry name" value="TPR"/>
    <property type="match status" value="4"/>
</dbReference>
<dbReference type="PANTHER" id="PTHR34220">
    <property type="entry name" value="SENSOR HISTIDINE KINASE YPDA"/>
    <property type="match status" value="1"/>
</dbReference>
<reference evidence="3 4" key="1">
    <citation type="submission" date="2019-02" db="EMBL/GenBank/DDBJ databases">
        <title>Genomic Encyclopedia of Type Strains, Phase IV (KMG-IV): sequencing the most valuable type-strain genomes for metagenomic binning, comparative biology and taxonomic classification.</title>
        <authorList>
            <person name="Goeker M."/>
        </authorList>
    </citation>
    <scope>NUCLEOTIDE SEQUENCE [LARGE SCALE GENOMIC DNA]</scope>
    <source>
        <strain evidence="3 4">DSM 18116</strain>
    </source>
</reference>
<proteinExistence type="predicted"/>
<dbReference type="InterPro" id="IPR050640">
    <property type="entry name" value="Bact_2-comp_sensor_kinase"/>
</dbReference>
<dbReference type="GO" id="GO:0016020">
    <property type="term" value="C:membrane"/>
    <property type="evidence" value="ECO:0007669"/>
    <property type="project" value="InterPro"/>
</dbReference>
<dbReference type="Pfam" id="PF06580">
    <property type="entry name" value="His_kinase"/>
    <property type="match status" value="1"/>
</dbReference>
<dbReference type="RefSeq" id="WP_130539800.1">
    <property type="nucleotide sequence ID" value="NZ_CP042431.1"/>
</dbReference>
<dbReference type="SUPFAM" id="SSF55874">
    <property type="entry name" value="ATPase domain of HSP90 chaperone/DNA topoisomerase II/histidine kinase"/>
    <property type="match status" value="1"/>
</dbReference>
<keyword evidence="3" id="KW-0808">Transferase</keyword>
<dbReference type="EMBL" id="SGXA01000001">
    <property type="protein sequence ID" value="RZS75432.1"/>
    <property type="molecule type" value="Genomic_DNA"/>
</dbReference>
<evidence type="ECO:0000313" key="3">
    <source>
        <dbReference type="EMBL" id="RZS75432.1"/>
    </source>
</evidence>
<dbReference type="PROSITE" id="PS51257">
    <property type="entry name" value="PROKAR_LIPOPROTEIN"/>
    <property type="match status" value="1"/>
</dbReference>
<keyword evidence="3" id="KW-0418">Kinase</keyword>
<dbReference type="SUPFAM" id="SSF48452">
    <property type="entry name" value="TPR-like"/>
    <property type="match status" value="2"/>
</dbReference>
<feature type="transmembrane region" description="Helical" evidence="1">
    <location>
        <begin position="453"/>
        <end position="472"/>
    </location>
</feature>
<dbReference type="GO" id="GO:0000155">
    <property type="term" value="F:phosphorelay sensor kinase activity"/>
    <property type="evidence" value="ECO:0007669"/>
    <property type="project" value="InterPro"/>
</dbReference>
<accession>A0A4Q7N294</accession>
<evidence type="ECO:0000259" key="2">
    <source>
        <dbReference type="Pfam" id="PF06580"/>
    </source>
</evidence>
<evidence type="ECO:0000256" key="1">
    <source>
        <dbReference type="SAM" id="Phobius"/>
    </source>
</evidence>
<dbReference type="InterPro" id="IPR019734">
    <property type="entry name" value="TPR_rpt"/>
</dbReference>
<dbReference type="OrthoDB" id="607947at2"/>
<dbReference type="AlphaFoldDB" id="A0A4Q7N294"/>
<gene>
    <name evidence="3" type="ORF">EV199_1298</name>
</gene>
<dbReference type="Gene3D" id="3.30.565.10">
    <property type="entry name" value="Histidine kinase-like ATPase, C-terminal domain"/>
    <property type="match status" value="1"/>
</dbReference>
<name>A0A4Q7N294_9BACT</name>
<organism evidence="3 4">
    <name type="scientific">Pseudobacter ginsenosidimutans</name>
    <dbReference type="NCBI Taxonomy" id="661488"/>
    <lineage>
        <taxon>Bacteria</taxon>
        <taxon>Pseudomonadati</taxon>
        <taxon>Bacteroidota</taxon>
        <taxon>Chitinophagia</taxon>
        <taxon>Chitinophagales</taxon>
        <taxon>Chitinophagaceae</taxon>
        <taxon>Pseudobacter</taxon>
    </lineage>
</organism>
<keyword evidence="1" id="KW-0472">Membrane</keyword>
<evidence type="ECO:0000313" key="4">
    <source>
        <dbReference type="Proteomes" id="UP000293874"/>
    </source>
</evidence>
<keyword evidence="1" id="KW-0812">Transmembrane</keyword>
<dbReference type="Proteomes" id="UP000293874">
    <property type="component" value="Unassembled WGS sequence"/>
</dbReference>
<dbReference type="PANTHER" id="PTHR34220:SF7">
    <property type="entry name" value="SENSOR HISTIDINE KINASE YPDA"/>
    <property type="match status" value="1"/>
</dbReference>
<keyword evidence="4" id="KW-1185">Reference proteome</keyword>
<protein>
    <submittedName>
        <fullName evidence="3">Histidine kinase</fullName>
    </submittedName>
</protein>
<dbReference type="InterPro" id="IPR010559">
    <property type="entry name" value="Sig_transdc_His_kin_internal"/>
</dbReference>
<keyword evidence="1" id="KW-1133">Transmembrane helix</keyword>
<dbReference type="InterPro" id="IPR036890">
    <property type="entry name" value="HATPase_C_sf"/>
</dbReference>
<feature type="domain" description="Signal transduction histidine kinase internal region" evidence="2">
    <location>
        <begin position="489"/>
        <end position="567"/>
    </location>
</feature>
<dbReference type="InterPro" id="IPR011990">
    <property type="entry name" value="TPR-like_helical_dom_sf"/>
</dbReference>
<comment type="caution">
    <text evidence="3">The sequence shown here is derived from an EMBL/GenBank/DDBJ whole genome shotgun (WGS) entry which is preliminary data.</text>
</comment>